<proteinExistence type="inferred from homology"/>
<reference evidence="3" key="1">
    <citation type="journal article" date="2014" name="Front. Microbiol.">
        <title>High frequency of phylogenetically diverse reductive dehalogenase-homologous genes in deep subseafloor sedimentary metagenomes.</title>
        <authorList>
            <person name="Kawai M."/>
            <person name="Futagami T."/>
            <person name="Toyoda A."/>
            <person name="Takaki Y."/>
            <person name="Nishi S."/>
            <person name="Hori S."/>
            <person name="Arai W."/>
            <person name="Tsubouchi T."/>
            <person name="Morono Y."/>
            <person name="Uchiyama I."/>
            <person name="Ito T."/>
            <person name="Fujiyama A."/>
            <person name="Inagaki F."/>
            <person name="Takami H."/>
        </authorList>
    </citation>
    <scope>NUCLEOTIDE SEQUENCE</scope>
    <source>
        <strain evidence="3">Expedition CK06-06</strain>
    </source>
</reference>
<dbReference type="SUPFAM" id="SSF55681">
    <property type="entry name" value="Class II aaRS and biotin synthetases"/>
    <property type="match status" value="1"/>
</dbReference>
<evidence type="ECO:0000259" key="2">
    <source>
        <dbReference type="PROSITE" id="PS50862"/>
    </source>
</evidence>
<dbReference type="Pfam" id="PF13393">
    <property type="entry name" value="tRNA-synt_His"/>
    <property type="match status" value="1"/>
</dbReference>
<dbReference type="CDD" id="cd00773">
    <property type="entry name" value="HisRS-like_core"/>
    <property type="match status" value="1"/>
</dbReference>
<dbReference type="PROSITE" id="PS50862">
    <property type="entry name" value="AA_TRNA_LIGASE_II"/>
    <property type="match status" value="1"/>
</dbReference>
<dbReference type="InterPro" id="IPR006195">
    <property type="entry name" value="aa-tRNA-synth_II"/>
</dbReference>
<organism evidence="3">
    <name type="scientific">marine sediment metagenome</name>
    <dbReference type="NCBI Taxonomy" id="412755"/>
    <lineage>
        <taxon>unclassified sequences</taxon>
        <taxon>metagenomes</taxon>
        <taxon>ecological metagenomes</taxon>
    </lineage>
</organism>
<dbReference type="PANTHER" id="PTHR11476">
    <property type="entry name" value="HISTIDYL-TRNA SYNTHETASE"/>
    <property type="match status" value="1"/>
</dbReference>
<gene>
    <name evidence="3" type="ORF">S01H1_02973</name>
</gene>
<sequence>RNLGLRFDLTVPLARFVASNPNIKFPFKRYQIGLAFRDGPIKLGRYREFWQCDVDIVGSKSMLADAELINLTFDFFKKIGFKVVIEFNNRKLLDGIMEALEIPEQERNSIILTIDKLKKLPLEDIKKELKQKGMYDKQIKEIFEIFDIEGNNNDKIAKLRKIVRSVKGLEGLDELEKIFKYVKNKDLEFKISLARGLNYYTGTVFEVFTKDESVRSSLAAGGRWDDMIGKFAGSDEIPAVGISFGIDTIIDALKLKKKLKPV</sequence>
<accession>X0TAT8</accession>
<dbReference type="InterPro" id="IPR045864">
    <property type="entry name" value="aa-tRNA-synth_II/BPL/LPL"/>
</dbReference>
<comment type="caution">
    <text evidence="3">The sequence shown here is derived from an EMBL/GenBank/DDBJ whole genome shotgun (WGS) entry which is preliminary data.</text>
</comment>
<dbReference type="EMBL" id="BARS01001539">
    <property type="protein sequence ID" value="GAF73180.1"/>
    <property type="molecule type" value="Genomic_DNA"/>
</dbReference>
<dbReference type="InterPro" id="IPR041715">
    <property type="entry name" value="HisRS-like_core"/>
</dbReference>
<dbReference type="PANTHER" id="PTHR11476:SF7">
    <property type="entry name" value="HISTIDINE--TRNA LIGASE"/>
    <property type="match status" value="1"/>
</dbReference>
<protein>
    <recommendedName>
        <fullName evidence="2">Aminoacyl-transfer RNA synthetases class-II family profile domain-containing protein</fullName>
    </recommendedName>
</protein>
<feature type="non-terminal residue" evidence="3">
    <location>
        <position position="1"/>
    </location>
</feature>
<dbReference type="Gene3D" id="3.30.930.10">
    <property type="entry name" value="Bira Bifunctional Protein, Domain 2"/>
    <property type="match status" value="1"/>
</dbReference>
<evidence type="ECO:0000313" key="3">
    <source>
        <dbReference type="EMBL" id="GAF73180.1"/>
    </source>
</evidence>
<dbReference type="AlphaFoldDB" id="X0TAT8"/>
<evidence type="ECO:0000256" key="1">
    <source>
        <dbReference type="ARBA" id="ARBA00008226"/>
    </source>
</evidence>
<name>X0TAT8_9ZZZZ</name>
<feature type="domain" description="Aminoacyl-transfer RNA synthetases class-II family profile" evidence="2">
    <location>
        <begin position="26"/>
        <end position="261"/>
    </location>
</feature>
<comment type="similarity">
    <text evidence="1">Belongs to the class-II aminoacyl-tRNA synthetase family.</text>
</comment>
<feature type="non-terminal residue" evidence="3">
    <location>
        <position position="262"/>
    </location>
</feature>